<evidence type="ECO:0008006" key="3">
    <source>
        <dbReference type="Google" id="ProtNLM"/>
    </source>
</evidence>
<dbReference type="KEGG" id="bgg:CFK41_14255"/>
<accession>A0A291H013</accession>
<dbReference type="InterPro" id="IPR029062">
    <property type="entry name" value="Class_I_gatase-like"/>
</dbReference>
<dbReference type="PANTHER" id="PTHR43405:SF1">
    <property type="entry name" value="GLYCOSYL HYDROLASE DIGH"/>
    <property type="match status" value="1"/>
</dbReference>
<reference evidence="1 2" key="1">
    <citation type="journal article" date="2014" name="Int. J. Syst. Evol. Microbiol.">
        <title>Brachybacterium ginsengisoli sp. nov., isolated from soil of a ginseng field.</title>
        <authorList>
            <person name="Hoang V.A."/>
            <person name="Kim Y.J."/>
            <person name="Nguyen N.L."/>
            <person name="Yang D.C."/>
        </authorList>
    </citation>
    <scope>NUCLEOTIDE SEQUENCE [LARGE SCALE GENOMIC DNA]</scope>
    <source>
        <strain evidence="1 2">DCY80</strain>
    </source>
</reference>
<dbReference type="PANTHER" id="PTHR43405">
    <property type="entry name" value="GLYCOSYL HYDROLASE DIGH"/>
    <property type="match status" value="1"/>
</dbReference>
<proteinExistence type="predicted"/>
<evidence type="ECO:0000313" key="1">
    <source>
        <dbReference type="EMBL" id="ATG55809.1"/>
    </source>
</evidence>
<dbReference type="SUPFAM" id="SSF51445">
    <property type="entry name" value="(Trans)glycosidases"/>
    <property type="match status" value="1"/>
</dbReference>
<dbReference type="InterPro" id="IPR052177">
    <property type="entry name" value="Divisome_Glycosyl_Hydrolase"/>
</dbReference>
<dbReference type="InterPro" id="IPR028212">
    <property type="entry name" value="GHL6"/>
</dbReference>
<keyword evidence="2" id="KW-1185">Reference proteome</keyword>
<dbReference type="AlphaFoldDB" id="A0A291H013"/>
<sequence>MTIDDTLLAPSAGPRSPDWFLGATRWTQLTFTEDDPPALDVDFWVDVMKRTRSNAICLSAGGYMAFYPTQIPFHYRSEQLGDRDSFGEIVEQARRLGMHVMARVDPHAVHTDAATAHPEWLDHGPDGTPVEHESMPGLWWTDPMSSSHWDFTTRIAEEIVREYDIDAVFANRWEGRRRVSYNPHTRAAFQAEAGLDLPDETDPHDPAWPVFTAWRRRRLSELVVHWDDAVRAIKPHVRFLPNRGAALTRDLDRDLVEDRYPMFFVDKQGRSDIEPSWTPGRIGKRARGLYPDRPVALITSVGPEDHELRWKDSVADPHETRGLVVDGFAQGALPWFTKFKAECFDDRWVAPLAEAFQLHARVEEETGHLRHTADVALLDCVDRTASTPFGHGHGGGAHEDGVYQALVEARIPFEYIAEEALAPDRLAGISVLVIPTGADLDPATVTTIEAYVERGGGLVTAFDAGLTTGPDGPRLALGDLQGVRLAGGLRGPLKNKYMTLERPHPLTDGYDGAQRILAGAQVLDIGTLPGAEIAFRFVPDYPDLPMEEVYPRPGAALPAVVTREHPGGGRTAYIAFDLGEVFWRSLQSDHGRLIAAAVRWARGEQPARVQVTGQGLVDLAVREAPGELAVTVVNLTDPMAMRGQRHDAMPLHDQEVVLAVPDGGELASARLVIAGAPATAEVREGRLHIPLDRIDDLEVVHVTWTPTGAPAAQHGGEA</sequence>
<dbReference type="RefSeq" id="WP_096800269.1">
    <property type="nucleotide sequence ID" value="NZ_CP023564.1"/>
</dbReference>
<dbReference type="InterPro" id="IPR017853">
    <property type="entry name" value="GH"/>
</dbReference>
<dbReference type="Pfam" id="PF14871">
    <property type="entry name" value="GHL6"/>
    <property type="match status" value="1"/>
</dbReference>
<dbReference type="CDD" id="cd03143">
    <property type="entry name" value="A4_beta-galactosidase_middle_domain"/>
    <property type="match status" value="1"/>
</dbReference>
<protein>
    <recommendedName>
        <fullName evidence="3">Beta-galactosidase trimerisation domain-containing protein</fullName>
    </recommendedName>
</protein>
<dbReference type="EMBL" id="CP023564">
    <property type="protein sequence ID" value="ATG55809.1"/>
    <property type="molecule type" value="Genomic_DNA"/>
</dbReference>
<dbReference type="OrthoDB" id="7536405at2"/>
<gene>
    <name evidence="1" type="ORF">CFK41_14255</name>
</gene>
<dbReference type="SUPFAM" id="SSF52317">
    <property type="entry name" value="Class I glutamine amidotransferase-like"/>
    <property type="match status" value="1"/>
</dbReference>
<name>A0A291H013_9MICO</name>
<dbReference type="Proteomes" id="UP000217889">
    <property type="component" value="Chromosome"/>
</dbReference>
<organism evidence="1 2">
    <name type="scientific">Brachybacterium ginsengisoli</name>
    <dbReference type="NCBI Taxonomy" id="1331682"/>
    <lineage>
        <taxon>Bacteria</taxon>
        <taxon>Bacillati</taxon>
        <taxon>Actinomycetota</taxon>
        <taxon>Actinomycetes</taxon>
        <taxon>Micrococcales</taxon>
        <taxon>Dermabacteraceae</taxon>
        <taxon>Brachybacterium</taxon>
    </lineage>
</organism>
<dbReference type="Gene3D" id="3.40.50.880">
    <property type="match status" value="1"/>
</dbReference>
<evidence type="ECO:0000313" key="2">
    <source>
        <dbReference type="Proteomes" id="UP000217889"/>
    </source>
</evidence>
<dbReference type="Gene3D" id="3.20.20.80">
    <property type="entry name" value="Glycosidases"/>
    <property type="match status" value="1"/>
</dbReference>